<reference evidence="7 8" key="1">
    <citation type="journal article" date="2016" name="Mol. Biol. Evol.">
        <title>Comparative Genomics of Early-Diverging Mushroom-Forming Fungi Provides Insights into the Origins of Lignocellulose Decay Capabilities.</title>
        <authorList>
            <person name="Nagy L.G."/>
            <person name="Riley R."/>
            <person name="Tritt A."/>
            <person name="Adam C."/>
            <person name="Daum C."/>
            <person name="Floudas D."/>
            <person name="Sun H."/>
            <person name="Yadav J.S."/>
            <person name="Pangilinan J."/>
            <person name="Larsson K.H."/>
            <person name="Matsuura K."/>
            <person name="Barry K."/>
            <person name="Labutti K."/>
            <person name="Kuo R."/>
            <person name="Ohm R.A."/>
            <person name="Bhattacharya S.S."/>
            <person name="Shirouzu T."/>
            <person name="Yoshinaga Y."/>
            <person name="Martin F.M."/>
            <person name="Grigoriev I.V."/>
            <person name="Hibbett D.S."/>
        </authorList>
    </citation>
    <scope>NUCLEOTIDE SEQUENCE [LARGE SCALE GENOMIC DNA]</scope>
    <source>
        <strain evidence="7 8">HHB10207 ss-3</strain>
    </source>
</reference>
<evidence type="ECO:0000256" key="5">
    <source>
        <dbReference type="ARBA" id="ARBA00025389"/>
    </source>
</evidence>
<keyword evidence="4 6" id="KW-0009">Actin-binding</keyword>
<dbReference type="AlphaFoldDB" id="A0A166HFK5"/>
<evidence type="ECO:0000256" key="6">
    <source>
        <dbReference type="RuleBase" id="RU365077"/>
    </source>
</evidence>
<dbReference type="InterPro" id="IPR002189">
    <property type="entry name" value="CapZ_alpha"/>
</dbReference>
<comment type="function">
    <text evidence="5 6">F-actin-capping proteins bind in a Ca(2+)-independent manner to the fast growing ends of actin filaments (barbed end) thereby blocking the exchange of subunits at these ends. Unlike other capping proteins (such as gelsolin and severin), these proteins do not sever actin filaments.</text>
</comment>
<comment type="similarity">
    <text evidence="1 6">Belongs to the F-actin-capping protein alpha subunit family.</text>
</comment>
<dbReference type="PANTHER" id="PTHR10653">
    <property type="entry name" value="F-ACTIN-CAPPING PROTEIN SUBUNIT ALPHA"/>
    <property type="match status" value="1"/>
</dbReference>
<dbReference type="STRING" id="1314776.A0A166HFK5"/>
<organism evidence="7 8">
    <name type="scientific">Sistotremastrum suecicum HHB10207 ss-3</name>
    <dbReference type="NCBI Taxonomy" id="1314776"/>
    <lineage>
        <taxon>Eukaryota</taxon>
        <taxon>Fungi</taxon>
        <taxon>Dikarya</taxon>
        <taxon>Basidiomycota</taxon>
        <taxon>Agaricomycotina</taxon>
        <taxon>Agaricomycetes</taxon>
        <taxon>Sistotremastrales</taxon>
        <taxon>Sistotremastraceae</taxon>
        <taxon>Sistotremastrum</taxon>
    </lineage>
</organism>
<dbReference type="Gene3D" id="3.90.1150.210">
    <property type="entry name" value="F-actin capping protein, beta subunit"/>
    <property type="match status" value="1"/>
</dbReference>
<dbReference type="EMBL" id="KV428012">
    <property type="protein sequence ID" value="KZT42660.1"/>
    <property type="molecule type" value="Genomic_DNA"/>
</dbReference>
<sequence length="304" mass="33688">MDHQTRIEAASKFLLQAPPGEINDVLNDVRMIINDDGSLQEGILPVLHEYNVTQFITTEVPGVEHQVIISNASKVSQEEGFDQDTSRFVDPQSSKSFAFDHLRLEASDLQPFEFFAETEPLRTALQTATTNYVKDHFHDAVSAVLPSPLVSSSSEEGPKKFIIQIVGNKYNPSNFWAGRWRSSYTLDTESGELTGKIDVTVHYYEQGNVQLASSHAPSISLPASLASSCTQPSNAIKILALIGDVEKKYQESLADAYHLMGDKTFKNLRRALPLTRQKIDWDKVTGYKLGAELNASRTGLNPSD</sequence>
<dbReference type="Gene3D" id="3.30.1140.60">
    <property type="entry name" value="F-actin capping protein, alpha subunit"/>
    <property type="match status" value="1"/>
</dbReference>
<dbReference type="GO" id="GO:0051016">
    <property type="term" value="P:barbed-end actin filament capping"/>
    <property type="evidence" value="ECO:0007669"/>
    <property type="project" value="UniProtKB-UniRule"/>
</dbReference>
<dbReference type="GO" id="GO:0008290">
    <property type="term" value="C:F-actin capping protein complex"/>
    <property type="evidence" value="ECO:0007669"/>
    <property type="project" value="UniProtKB-UniRule"/>
</dbReference>
<evidence type="ECO:0000256" key="4">
    <source>
        <dbReference type="ARBA" id="ARBA00023203"/>
    </source>
</evidence>
<dbReference type="OrthoDB" id="340550at2759"/>
<evidence type="ECO:0000313" key="7">
    <source>
        <dbReference type="EMBL" id="KZT42660.1"/>
    </source>
</evidence>
<name>A0A166HFK5_9AGAM</name>
<dbReference type="InterPro" id="IPR042276">
    <property type="entry name" value="CapZ_alpha/beta_2"/>
</dbReference>
<dbReference type="FunFam" id="3.90.1150.210:FF:000003">
    <property type="entry name" value="F-actin-capping protein subunit alpha"/>
    <property type="match status" value="1"/>
</dbReference>
<evidence type="ECO:0000256" key="2">
    <source>
        <dbReference type="ARBA" id="ARBA00014038"/>
    </source>
</evidence>
<gene>
    <name evidence="7" type="ORF">SISSUDRAFT_1041278</name>
</gene>
<dbReference type="InterPro" id="IPR042489">
    <property type="entry name" value="CapZ_alpha_1"/>
</dbReference>
<dbReference type="GO" id="GO:0051015">
    <property type="term" value="F:actin filament binding"/>
    <property type="evidence" value="ECO:0007669"/>
    <property type="project" value="TreeGrafter"/>
</dbReference>
<evidence type="ECO:0000256" key="1">
    <source>
        <dbReference type="ARBA" id="ARBA00010479"/>
    </source>
</evidence>
<dbReference type="PANTHER" id="PTHR10653:SF0">
    <property type="entry name" value="F-ACTIN-CAPPING PROTEIN SUBUNIT ALPHA"/>
    <property type="match status" value="1"/>
</dbReference>
<dbReference type="GO" id="GO:0030479">
    <property type="term" value="C:actin cortical patch"/>
    <property type="evidence" value="ECO:0007669"/>
    <property type="project" value="TreeGrafter"/>
</dbReference>
<dbReference type="PRINTS" id="PR00191">
    <property type="entry name" value="FACTINCAPA"/>
</dbReference>
<comment type="subunit">
    <text evidence="6">Heterodimer of an alpha and a beta subunit.</text>
</comment>
<keyword evidence="8" id="KW-1185">Reference proteome</keyword>
<proteinExistence type="inferred from homology"/>
<dbReference type="InterPro" id="IPR037282">
    <property type="entry name" value="CapZ_alpha/beta"/>
</dbReference>
<protein>
    <recommendedName>
        <fullName evidence="2 6">F-actin-capping protein subunit alpha</fullName>
    </recommendedName>
</protein>
<dbReference type="GO" id="GO:0030036">
    <property type="term" value="P:actin cytoskeleton organization"/>
    <property type="evidence" value="ECO:0007669"/>
    <property type="project" value="TreeGrafter"/>
</dbReference>
<dbReference type="SUPFAM" id="SSF90096">
    <property type="entry name" value="Subunits of heterodimeric actin filament capping protein Capz"/>
    <property type="match status" value="1"/>
</dbReference>
<dbReference type="Proteomes" id="UP000076798">
    <property type="component" value="Unassembled WGS sequence"/>
</dbReference>
<accession>A0A166HFK5</accession>
<dbReference type="Pfam" id="PF01267">
    <property type="entry name" value="F-actin_cap_A"/>
    <property type="match status" value="1"/>
</dbReference>
<evidence type="ECO:0000256" key="3">
    <source>
        <dbReference type="ARBA" id="ARBA00022467"/>
    </source>
</evidence>
<keyword evidence="3 6" id="KW-0117">Actin capping</keyword>
<evidence type="ECO:0000313" key="8">
    <source>
        <dbReference type="Proteomes" id="UP000076798"/>
    </source>
</evidence>